<protein>
    <submittedName>
        <fullName evidence="1">Uncharacterized protein</fullName>
    </submittedName>
</protein>
<keyword evidence="2" id="KW-1185">Reference proteome</keyword>
<dbReference type="EMBL" id="QNRK01000007">
    <property type="protein sequence ID" value="RBP15848.1"/>
    <property type="molecule type" value="Genomic_DNA"/>
</dbReference>
<dbReference type="Proteomes" id="UP000253529">
    <property type="component" value="Unassembled WGS sequence"/>
</dbReference>
<reference evidence="1 2" key="1">
    <citation type="submission" date="2018-06" db="EMBL/GenBank/DDBJ databases">
        <title>Genomic Encyclopedia of Type Strains, Phase IV (KMG-IV): sequencing the most valuable type-strain genomes for metagenomic binning, comparative biology and taxonomic classification.</title>
        <authorList>
            <person name="Goeker M."/>
        </authorList>
    </citation>
    <scope>NUCLEOTIDE SEQUENCE [LARGE SCALE GENOMIC DNA]</scope>
    <source>
        <strain evidence="1 2">DSM 24875</strain>
    </source>
</reference>
<dbReference type="RefSeq" id="WP_113888668.1">
    <property type="nucleotide sequence ID" value="NZ_QNRK01000007.1"/>
</dbReference>
<evidence type="ECO:0000313" key="1">
    <source>
        <dbReference type="EMBL" id="RBP15848.1"/>
    </source>
</evidence>
<evidence type="ECO:0000313" key="2">
    <source>
        <dbReference type="Proteomes" id="UP000253529"/>
    </source>
</evidence>
<accession>A0A366FMI7</accession>
<name>A0A366FMI7_9HYPH</name>
<organism evidence="1 2">
    <name type="scientific">Roseiarcus fermentans</name>
    <dbReference type="NCBI Taxonomy" id="1473586"/>
    <lineage>
        <taxon>Bacteria</taxon>
        <taxon>Pseudomonadati</taxon>
        <taxon>Pseudomonadota</taxon>
        <taxon>Alphaproteobacteria</taxon>
        <taxon>Hyphomicrobiales</taxon>
        <taxon>Roseiarcaceae</taxon>
        <taxon>Roseiarcus</taxon>
    </lineage>
</organism>
<gene>
    <name evidence="1" type="ORF">DFR50_107118</name>
</gene>
<sequence>MTIAPALGAVLRALLARAGSARPATPAAPDVRPPGAHDWRAFGEAALGVGRAVLDVVEDRASAGDVETIADAALAAGLSALPGAAVFAAYAPAVVALIAEGVAAGRIRPDRNPIADAQTRASDETRGRWLR</sequence>
<proteinExistence type="predicted"/>
<dbReference type="AlphaFoldDB" id="A0A366FMI7"/>
<comment type="caution">
    <text evidence="1">The sequence shown here is derived from an EMBL/GenBank/DDBJ whole genome shotgun (WGS) entry which is preliminary data.</text>
</comment>